<proteinExistence type="inferred from homology"/>
<dbReference type="EC" id="1.3.1.74" evidence="14"/>
<dbReference type="OrthoDB" id="6500128at2759"/>
<dbReference type="InterPro" id="IPR056227">
    <property type="entry name" value="TMD0_ABC"/>
</dbReference>
<evidence type="ECO:0000256" key="4">
    <source>
        <dbReference type="ARBA" id="ARBA00022475"/>
    </source>
</evidence>
<dbReference type="PANTHER" id="PTHR24223">
    <property type="entry name" value="ATP-BINDING CASSETTE SUB-FAMILY C"/>
    <property type="match status" value="1"/>
</dbReference>
<keyword evidence="5 11" id="KW-0812">Transmembrane</keyword>
<feature type="domain" description="ABC transporter" evidence="12">
    <location>
        <begin position="1235"/>
        <end position="1470"/>
    </location>
</feature>
<feature type="transmembrane region" description="Helical" evidence="11">
    <location>
        <begin position="80"/>
        <end position="99"/>
    </location>
</feature>
<feature type="domain" description="ABC transmembrane type-1" evidence="13">
    <location>
        <begin position="952"/>
        <end position="1194"/>
    </location>
</feature>
<dbReference type="eggNOG" id="KOG0054">
    <property type="taxonomic scope" value="Eukaryota"/>
</dbReference>
<dbReference type="VEuPathDB" id="FungiDB:TSTA_123030"/>
<evidence type="ECO:0000313" key="15">
    <source>
        <dbReference type="Proteomes" id="UP000001745"/>
    </source>
</evidence>
<keyword evidence="8 11" id="KW-1133">Transmembrane helix</keyword>
<dbReference type="GO" id="GO:0140359">
    <property type="term" value="F:ABC-type transporter activity"/>
    <property type="evidence" value="ECO:0007669"/>
    <property type="project" value="InterPro"/>
</dbReference>
<sequence>MESLLFTSEQNSSILFKDGDINFFGPTADAAFDFTPLFEDTFFSLIPSALLLLVLPYRLFTLRGQRPKVARGGFLYEAKLLFMVAFAAMNLVLLAVHALNSSERTKVTIAAAALTFVSTLGLCVLSHLEHIRSIRPSVIMNGYLLFTLIFDIARLRTLFITYASRSIAGCFASMVAVKVMVLFIEATEKRGILLEPYRNLSPEETSGIYSRSFFFWLNWLMTTGFRRLLHNNDLYPIDTEMSSAVLREKMQQVWNASSKESSRSLFWAVLRANLRPFLLCIIPRLSQGAFRYAQPFLLARTISFANDLSQPEDIGWGLTGGFFFVLLGLAVSNGWYYHMTYRLMTSVRGSLISIIYSKTVDLSITALDESVAVTLMSSDTQTICNGFQFIHEFWAVPLELAVAVYLLSRQLGVVCAAPVVLALVSTVGILAIANLMGQAQKSWMKSIQTRVDVTATMLGSMKSVKMLGFTDWLGEMVQGLRVTELAVASLFRKLLIFRVALANLMLTLAPFTTFAFYSIVLASQGHILDAETAYTVLTLISLLGTPMNDMIRTVPMMNAAMASLNRIQGFLQSDARRDNRLYLDDSASTLTDPPVEEEGIQLQSPANSAHTQHSQLIVARDVSFSWTHDEKPVVRDVNFSVSRGHLCIIIGPVGSGKSTLLKGILGETLSTKGFLYTNFEECAFVDQTPWIRNATLRDNIIGLSDFDEEWYRTVIKGCALDQDIAILPNGHFTNVGTAGISLSGGQKQRVALARAVYARKNVILLDDIFSGLDADTEERIFARLFSQQGLFRKLGSTVLLVTHAVHRLSYADLIIAMTADGSIAEQGSFDLLKASAGYVAMLEAQYKAEKAEEEDTKQNQNGAHTTAIEEEKEEQIIQQESTELHIAQEDLTRQSGDLSLYAYYLRSVHWASSAFWASCYILCGVANKLSEFVVNMWTEATEIEGNSANGFYLGIYGLLAFITIFGLVVGAYHYILYFAPKSAKNLHQRLLTAVMNAPLSFFTSVDVGTTTNRFSQDMTLIDNDLPYAMVDFMLSLSMGIMSAILMCISARYFAATMPPILLLMWMLQKFYLRTSRQMRLLDLEAKSPLFSQFIESLSGLVTIRAFGWSSRFEEQNLILLDASQKPYYLLFCIQRWLELTLDLTVTGLGVILMVMIVKLRSEVSAGYVGLAILNVITFSQSLSEIIRMWTNLETSIGSIARIREFVKSTENENRPDEDLPLVDGDSQPWPPKGAIDFRNISASYNNKSGNKKLIIKNLSLSIRAGEKIGICGRSGSGKSSLLATLFRMLEIEAESCITIDGVDITRAPRQKLRAALNAIPQEPFLIRGTVRVNADPLGTHTTEEITEALRSVELWDLVQEKGGIEADLDSNFFSHGQRQLFSLARALLRGGKIIVLDEVTSNVDVVSDALMQRVIREKFSDCTILAVAHRLDTIMDFDRVALMQDGELVELDSPQALLARESAFRELYESKSSSS</sequence>
<dbReference type="GO" id="GO:0005886">
    <property type="term" value="C:plasma membrane"/>
    <property type="evidence" value="ECO:0007669"/>
    <property type="project" value="UniProtKB-SubCell"/>
</dbReference>
<dbReference type="FunFam" id="1.20.1560.10:FF:000055">
    <property type="entry name" value="ABC multidrug transporter (Eurofung)"/>
    <property type="match status" value="1"/>
</dbReference>
<dbReference type="SMART" id="SM00382">
    <property type="entry name" value="AAA"/>
    <property type="match status" value="2"/>
</dbReference>
<organism evidence="14 15">
    <name type="scientific">Talaromyces stipitatus (strain ATCC 10500 / CBS 375.48 / QM 6759 / NRRL 1006)</name>
    <name type="common">Penicillium stipitatum</name>
    <dbReference type="NCBI Taxonomy" id="441959"/>
    <lineage>
        <taxon>Eukaryota</taxon>
        <taxon>Fungi</taxon>
        <taxon>Dikarya</taxon>
        <taxon>Ascomycota</taxon>
        <taxon>Pezizomycotina</taxon>
        <taxon>Eurotiomycetes</taxon>
        <taxon>Eurotiomycetidae</taxon>
        <taxon>Eurotiales</taxon>
        <taxon>Trichocomaceae</taxon>
        <taxon>Talaromyces</taxon>
        <taxon>Talaromyces sect. Talaromyces</taxon>
    </lineage>
</organism>
<dbReference type="PhylomeDB" id="B8MCC7"/>
<feature type="transmembrane region" description="Helical" evidence="11">
    <location>
        <begin position="1139"/>
        <end position="1157"/>
    </location>
</feature>
<keyword evidence="7 14" id="KW-0067">ATP-binding</keyword>
<dbReference type="Pfam" id="PF00664">
    <property type="entry name" value="ABC_membrane"/>
    <property type="match status" value="2"/>
</dbReference>
<dbReference type="InterPro" id="IPR017871">
    <property type="entry name" value="ABC_transporter-like_CS"/>
</dbReference>
<keyword evidence="10" id="KW-0325">Glycoprotein</keyword>
<evidence type="ECO:0000256" key="2">
    <source>
        <dbReference type="ARBA" id="ARBA00009726"/>
    </source>
</evidence>
<dbReference type="HOGENOM" id="CLU_000604_27_5_1"/>
<dbReference type="InterPro" id="IPR003439">
    <property type="entry name" value="ABC_transporter-like_ATP-bd"/>
</dbReference>
<dbReference type="Pfam" id="PF00005">
    <property type="entry name" value="ABC_tran"/>
    <property type="match status" value="2"/>
</dbReference>
<evidence type="ECO:0000256" key="8">
    <source>
        <dbReference type="ARBA" id="ARBA00022989"/>
    </source>
</evidence>
<evidence type="ECO:0000259" key="13">
    <source>
        <dbReference type="PROSITE" id="PS50929"/>
    </source>
</evidence>
<dbReference type="CDD" id="cd03244">
    <property type="entry name" value="ABCC_MRP_domain2"/>
    <property type="match status" value="1"/>
</dbReference>
<dbReference type="PROSITE" id="PS50929">
    <property type="entry name" value="ABC_TM1F"/>
    <property type="match status" value="2"/>
</dbReference>
<comment type="subcellular location">
    <subcellularLocation>
        <location evidence="1">Cell membrane</location>
        <topology evidence="1">Multi-pass membrane protein</topology>
    </subcellularLocation>
</comment>
<dbReference type="CDD" id="cd18579">
    <property type="entry name" value="ABC_6TM_ABCC_D1"/>
    <property type="match status" value="1"/>
</dbReference>
<feature type="transmembrane region" description="Helical" evidence="11">
    <location>
        <begin position="495"/>
        <end position="520"/>
    </location>
</feature>
<dbReference type="SUPFAM" id="SSF52540">
    <property type="entry name" value="P-loop containing nucleoside triphosphate hydrolases"/>
    <property type="match status" value="2"/>
</dbReference>
<dbReference type="SUPFAM" id="SSF90123">
    <property type="entry name" value="ABC transporter transmembrane region"/>
    <property type="match status" value="2"/>
</dbReference>
<dbReference type="InterPro" id="IPR044746">
    <property type="entry name" value="ABCC_6TM_D1"/>
</dbReference>
<evidence type="ECO:0000256" key="11">
    <source>
        <dbReference type="SAM" id="Phobius"/>
    </source>
</evidence>
<dbReference type="Gene3D" id="1.20.1560.10">
    <property type="entry name" value="ABC transporter type 1, transmembrane domain"/>
    <property type="match status" value="2"/>
</dbReference>
<dbReference type="FunFam" id="1.20.1560.10:FF:000066">
    <property type="entry name" value="ABC multidrug transporter (Eurofung)"/>
    <property type="match status" value="1"/>
</dbReference>
<evidence type="ECO:0000256" key="6">
    <source>
        <dbReference type="ARBA" id="ARBA00022741"/>
    </source>
</evidence>
<dbReference type="RefSeq" id="XP_002482565.1">
    <property type="nucleotide sequence ID" value="XM_002482520.1"/>
</dbReference>
<feature type="transmembrane region" description="Helical" evidence="11">
    <location>
        <begin position="950"/>
        <end position="979"/>
    </location>
</feature>
<feature type="transmembrane region" description="Helical" evidence="11">
    <location>
        <begin position="42"/>
        <end position="60"/>
    </location>
</feature>
<keyword evidence="4" id="KW-1003">Cell membrane</keyword>
<accession>B8MCC7</accession>
<feature type="domain" description="ABC transmembrane type-1" evidence="13">
    <location>
        <begin position="287"/>
        <end position="559"/>
    </location>
</feature>
<dbReference type="EMBL" id="EQ962655">
    <property type="protein sequence ID" value="EED18573.1"/>
    <property type="molecule type" value="Genomic_DNA"/>
</dbReference>
<dbReference type="InterPro" id="IPR027417">
    <property type="entry name" value="P-loop_NTPase"/>
</dbReference>
<name>B8MCC7_TALSN</name>
<evidence type="ECO:0000256" key="5">
    <source>
        <dbReference type="ARBA" id="ARBA00022692"/>
    </source>
</evidence>
<comment type="similarity">
    <text evidence="2">Belongs to the ABC transporter superfamily. ABCC family. Conjugate transporter (TC 3.A.1.208) subfamily.</text>
</comment>
<feature type="domain" description="ABC transporter" evidence="12">
    <location>
        <begin position="617"/>
        <end position="844"/>
    </location>
</feature>
<keyword evidence="15" id="KW-1185">Reference proteome</keyword>
<dbReference type="InterPro" id="IPR003593">
    <property type="entry name" value="AAA+_ATPase"/>
</dbReference>
<dbReference type="CDD" id="cd18580">
    <property type="entry name" value="ABC_6TM_ABCC_D2"/>
    <property type="match status" value="1"/>
</dbReference>
<feature type="transmembrane region" description="Helical" evidence="11">
    <location>
        <begin position="162"/>
        <end position="184"/>
    </location>
</feature>
<dbReference type="GeneID" id="8108218"/>
<dbReference type="Gene3D" id="3.40.50.300">
    <property type="entry name" value="P-loop containing nucleotide triphosphate hydrolases"/>
    <property type="match status" value="2"/>
</dbReference>
<dbReference type="InterPro" id="IPR011527">
    <property type="entry name" value="ABC1_TM_dom"/>
</dbReference>
<dbReference type="STRING" id="441959.B8MCC7"/>
<dbReference type="GO" id="GO:0016887">
    <property type="term" value="F:ATP hydrolysis activity"/>
    <property type="evidence" value="ECO:0007669"/>
    <property type="project" value="InterPro"/>
</dbReference>
<reference evidence="15" key="1">
    <citation type="journal article" date="2015" name="Genome Announc.">
        <title>Genome sequence of the AIDS-associated pathogen Penicillium marneffei (ATCC18224) and its near taxonomic relative Talaromyces stipitatus (ATCC10500).</title>
        <authorList>
            <person name="Nierman W.C."/>
            <person name="Fedorova-Abrams N.D."/>
            <person name="Andrianopoulos A."/>
        </authorList>
    </citation>
    <scope>NUCLEOTIDE SEQUENCE [LARGE SCALE GENOMIC DNA]</scope>
    <source>
        <strain evidence="15">ATCC 10500 / CBS 375.48 / QM 6759 / NRRL 1006</strain>
    </source>
</reference>
<dbReference type="InterPro" id="IPR036640">
    <property type="entry name" value="ABC1_TM_sf"/>
</dbReference>
<feature type="transmembrane region" description="Helical" evidence="11">
    <location>
        <begin position="411"/>
        <end position="436"/>
    </location>
</feature>
<dbReference type="PANTHER" id="PTHR24223:SF269">
    <property type="entry name" value="ABC MULTIDRUG TRANSPORTER (EUROFUNG)-RELATED"/>
    <property type="match status" value="1"/>
</dbReference>
<dbReference type="PROSITE" id="PS50893">
    <property type="entry name" value="ABC_TRANSPORTER_2"/>
    <property type="match status" value="2"/>
</dbReference>
<evidence type="ECO:0000256" key="3">
    <source>
        <dbReference type="ARBA" id="ARBA00022448"/>
    </source>
</evidence>
<feature type="transmembrane region" description="Helical" evidence="11">
    <location>
        <begin position="314"/>
        <end position="337"/>
    </location>
</feature>
<keyword evidence="9 11" id="KW-0472">Membrane</keyword>
<dbReference type="Pfam" id="PF24357">
    <property type="entry name" value="TMD0_ABC"/>
    <property type="match status" value="1"/>
</dbReference>
<feature type="transmembrane region" description="Helical" evidence="11">
    <location>
        <begin position="1025"/>
        <end position="1046"/>
    </location>
</feature>
<dbReference type="GO" id="GO:0032440">
    <property type="term" value="F:2-alkenal reductase [NAD(P)H] activity"/>
    <property type="evidence" value="ECO:0007669"/>
    <property type="project" value="UniProtKB-EC"/>
</dbReference>
<feature type="transmembrane region" description="Helical" evidence="11">
    <location>
        <begin position="105"/>
        <end position="126"/>
    </location>
</feature>
<keyword evidence="14" id="KW-0560">Oxidoreductase</keyword>
<evidence type="ECO:0000256" key="1">
    <source>
        <dbReference type="ARBA" id="ARBA00004651"/>
    </source>
</evidence>
<dbReference type="InterPro" id="IPR044726">
    <property type="entry name" value="ABCC_6TM_D2"/>
</dbReference>
<gene>
    <name evidence="14" type="ORF">TSTA_123030</name>
</gene>
<dbReference type="FunFam" id="3.40.50.300:FF:001854">
    <property type="entry name" value="ABC multidrug transporter (Eurofung)"/>
    <property type="match status" value="1"/>
</dbReference>
<dbReference type="OMA" id="YPRYQNA"/>
<dbReference type="Proteomes" id="UP000001745">
    <property type="component" value="Unassembled WGS sequence"/>
</dbReference>
<keyword evidence="3" id="KW-0813">Transport</keyword>
<protein>
    <submittedName>
        <fullName evidence="14">ATP-binding cassette transporter, putative</fullName>
        <ecNumber evidence="14">1.3.1.74</ecNumber>
    </submittedName>
</protein>
<dbReference type="InParanoid" id="B8MCC7"/>
<evidence type="ECO:0000256" key="7">
    <source>
        <dbReference type="ARBA" id="ARBA00022840"/>
    </source>
</evidence>
<dbReference type="FunFam" id="3.40.50.300:FF:000838">
    <property type="entry name" value="ABC multidrug transporter (Eurofung)"/>
    <property type="match status" value="1"/>
</dbReference>
<evidence type="ECO:0000256" key="10">
    <source>
        <dbReference type="ARBA" id="ARBA00023180"/>
    </source>
</evidence>
<dbReference type="InterPro" id="IPR050173">
    <property type="entry name" value="ABC_transporter_C-like"/>
</dbReference>
<evidence type="ECO:0000259" key="12">
    <source>
        <dbReference type="PROSITE" id="PS50893"/>
    </source>
</evidence>
<evidence type="ECO:0000256" key="9">
    <source>
        <dbReference type="ARBA" id="ARBA00023136"/>
    </source>
</evidence>
<dbReference type="PROSITE" id="PS00211">
    <property type="entry name" value="ABC_TRANSPORTER_1"/>
    <property type="match status" value="2"/>
</dbReference>
<evidence type="ECO:0000313" key="14">
    <source>
        <dbReference type="EMBL" id="EED18573.1"/>
    </source>
</evidence>
<keyword evidence="6" id="KW-0547">Nucleotide-binding</keyword>
<dbReference type="GO" id="GO:0005524">
    <property type="term" value="F:ATP binding"/>
    <property type="evidence" value="ECO:0007669"/>
    <property type="project" value="UniProtKB-KW"/>
</dbReference>
<dbReference type="CDD" id="cd03250">
    <property type="entry name" value="ABCC_MRP_domain1"/>
    <property type="match status" value="1"/>
</dbReference>
<feature type="transmembrane region" description="Helical" evidence="11">
    <location>
        <begin position="532"/>
        <end position="551"/>
    </location>
</feature>